<comment type="caution">
    <text evidence="1">The sequence shown here is derived from an EMBL/GenBank/DDBJ whole genome shotgun (WGS) entry which is preliminary data.</text>
</comment>
<evidence type="ECO:0000313" key="1">
    <source>
        <dbReference type="EMBL" id="KAK1861069.1"/>
    </source>
</evidence>
<reference evidence="1" key="1">
    <citation type="submission" date="2019-11" db="EMBL/GenBank/DDBJ databases">
        <title>Nori genome reveals adaptations in red seaweeds to the harsh intertidal environment.</title>
        <authorList>
            <person name="Wang D."/>
            <person name="Mao Y."/>
        </authorList>
    </citation>
    <scope>NUCLEOTIDE SEQUENCE</scope>
    <source>
        <tissue evidence="1">Gametophyte</tissue>
    </source>
</reference>
<gene>
    <name evidence="1" type="ORF">I4F81_003653</name>
</gene>
<protein>
    <submittedName>
        <fullName evidence="1">Uncharacterized protein</fullName>
    </submittedName>
</protein>
<evidence type="ECO:0000313" key="2">
    <source>
        <dbReference type="Proteomes" id="UP000798662"/>
    </source>
</evidence>
<accession>A0ACC3BTN6</accession>
<dbReference type="EMBL" id="CM020618">
    <property type="protein sequence ID" value="KAK1861069.1"/>
    <property type="molecule type" value="Genomic_DNA"/>
</dbReference>
<keyword evidence="2" id="KW-1185">Reference proteome</keyword>
<sequence length="652" mass="69158">MARHARHRAHPEMDFLRECPCPVVRRVCATVEGLSMGDDVDSALEFLDPAGACHELLSNAGGALMTTLTAAVVDLVATVLHGVAANSVQVLLVRSLCAVLTKATAACHCVDHAVLLGLLDALPGTYGREEAAVRQIYMLGLAPYYALLSTAVERCALFVGSPVVCTPHRGAPLCVKPPTYATARDRLEAVVADPLLLPFLFERLQVWAMQATDRAAEPVVQRSDHLLVSVAAACPRALLDHPHIFTVLVEALIMIASSNLAATVAARRVLVATLLRVLLEVSLVDPPRLRQSANVPEALIRAYEFVAEHPSAEEALRMEEISRLVVDLFVLLAPAATQLVDSFFGLTLLALLASQTATEAQAVVSHKALCVCLHIAHAAVAGGARRLPAILHAAGSTWRRLRDDHPDAGARTVAAALAHAAEGGAWTQRHARRGRRPRRRPLPPVPWAPATFPDRLLGVWRTPAAPRCWGCGAPWRAAEPAISPAKCSGCFVAAFCSRGCQVAAWRSGGHAVACARWARYAASRVEDEETRLARVASDGGEGAPRLSRSAAVGAVRAETCTGELASWRWLSRVASAVEAAGLHLADVIVLVDPMAGAVEVLPSAVYGGCPAAVPLAHQAGPLEQHGGRVLRVVYREHPPRSRGLGPAALGLV</sequence>
<proteinExistence type="predicted"/>
<organism evidence="1 2">
    <name type="scientific">Pyropia yezoensis</name>
    <name type="common">Susabi-nori</name>
    <name type="synonym">Porphyra yezoensis</name>
    <dbReference type="NCBI Taxonomy" id="2788"/>
    <lineage>
        <taxon>Eukaryota</taxon>
        <taxon>Rhodophyta</taxon>
        <taxon>Bangiophyceae</taxon>
        <taxon>Bangiales</taxon>
        <taxon>Bangiaceae</taxon>
        <taxon>Pyropia</taxon>
    </lineage>
</organism>
<dbReference type="Proteomes" id="UP000798662">
    <property type="component" value="Chromosome 1"/>
</dbReference>
<name>A0ACC3BTN6_PYRYE</name>